<dbReference type="AlphaFoldDB" id="A0A9Q1JWQ1"/>
<dbReference type="Proteomes" id="UP001153076">
    <property type="component" value="Unassembled WGS sequence"/>
</dbReference>
<sequence>MVLEGAICPWKLGVQSLTDFRSAVGRPFDSDFPHMSRGGRRDLIGMTLDSLTLTNWLMGGFFPRGASFPPPDGIRHRLPLAREWHSRSQRPSTSLLLALHKTKRKLVPLEKFLRIKRPAAARKKSFIKNFKLGSQFTGSLSLTCSYSCSSWGPSRILLLEP</sequence>
<keyword evidence="2" id="KW-1185">Reference proteome</keyword>
<organism evidence="1 2">
    <name type="scientific">Carnegiea gigantea</name>
    <dbReference type="NCBI Taxonomy" id="171969"/>
    <lineage>
        <taxon>Eukaryota</taxon>
        <taxon>Viridiplantae</taxon>
        <taxon>Streptophyta</taxon>
        <taxon>Embryophyta</taxon>
        <taxon>Tracheophyta</taxon>
        <taxon>Spermatophyta</taxon>
        <taxon>Magnoliopsida</taxon>
        <taxon>eudicotyledons</taxon>
        <taxon>Gunneridae</taxon>
        <taxon>Pentapetalae</taxon>
        <taxon>Caryophyllales</taxon>
        <taxon>Cactineae</taxon>
        <taxon>Cactaceae</taxon>
        <taxon>Cactoideae</taxon>
        <taxon>Echinocereeae</taxon>
        <taxon>Carnegiea</taxon>
    </lineage>
</organism>
<comment type="caution">
    <text evidence="1">The sequence shown here is derived from an EMBL/GenBank/DDBJ whole genome shotgun (WGS) entry which is preliminary data.</text>
</comment>
<reference evidence="1" key="1">
    <citation type="submission" date="2022-04" db="EMBL/GenBank/DDBJ databases">
        <title>Carnegiea gigantea Genome sequencing and assembly v2.</title>
        <authorList>
            <person name="Copetti D."/>
            <person name="Sanderson M.J."/>
            <person name="Burquez A."/>
            <person name="Wojciechowski M.F."/>
        </authorList>
    </citation>
    <scope>NUCLEOTIDE SEQUENCE</scope>
    <source>
        <strain evidence="1">SGP5-SGP5p</strain>
        <tissue evidence="1">Aerial part</tissue>
    </source>
</reference>
<evidence type="ECO:0000313" key="2">
    <source>
        <dbReference type="Proteomes" id="UP001153076"/>
    </source>
</evidence>
<gene>
    <name evidence="1" type="ORF">Cgig2_019235</name>
</gene>
<accession>A0A9Q1JWQ1</accession>
<proteinExistence type="predicted"/>
<protein>
    <submittedName>
        <fullName evidence="1">Uncharacterized protein</fullName>
    </submittedName>
</protein>
<name>A0A9Q1JWQ1_9CARY</name>
<evidence type="ECO:0000313" key="1">
    <source>
        <dbReference type="EMBL" id="KAJ8432306.1"/>
    </source>
</evidence>
<dbReference type="EMBL" id="JAKOGI010000618">
    <property type="protein sequence ID" value="KAJ8432306.1"/>
    <property type="molecule type" value="Genomic_DNA"/>
</dbReference>